<dbReference type="RefSeq" id="WP_376977091.1">
    <property type="nucleotide sequence ID" value="NZ_JBHLSV010000001.1"/>
</dbReference>
<evidence type="ECO:0000259" key="6">
    <source>
        <dbReference type="PROSITE" id="PS50928"/>
    </source>
</evidence>
<keyword evidence="8" id="KW-1185">Reference proteome</keyword>
<dbReference type="Gene3D" id="1.10.3720.10">
    <property type="entry name" value="MetI-like"/>
    <property type="match status" value="1"/>
</dbReference>
<evidence type="ECO:0000256" key="2">
    <source>
        <dbReference type="ARBA" id="ARBA00022692"/>
    </source>
</evidence>
<feature type="transmembrane region" description="Helical" evidence="5">
    <location>
        <begin position="25"/>
        <end position="46"/>
    </location>
</feature>
<comment type="caution">
    <text evidence="7">The sequence shown here is derived from an EMBL/GenBank/DDBJ whole genome shotgun (WGS) entry which is preliminary data.</text>
</comment>
<dbReference type="PANTHER" id="PTHR43759">
    <property type="entry name" value="TREHALOSE TRANSPORT SYSTEM PERMEASE PROTEIN SUGA"/>
    <property type="match status" value="1"/>
</dbReference>
<reference evidence="7 8" key="1">
    <citation type="submission" date="2024-09" db="EMBL/GenBank/DDBJ databases">
        <authorList>
            <person name="Sun Q."/>
            <person name="Mori K."/>
        </authorList>
    </citation>
    <scope>NUCLEOTIDE SEQUENCE [LARGE SCALE GENOMIC DNA]</scope>
    <source>
        <strain evidence="7 8">CICC 10874</strain>
    </source>
</reference>
<dbReference type="InterPro" id="IPR035906">
    <property type="entry name" value="MetI-like_sf"/>
</dbReference>
<sequence length="306" mass="32780">MTTAAVRATGKPGIAAQERRFRISFLLPALTVSLALVAFPIVYTLYMSTTAWSGTALNPPRFTGFENFAALVEPGSRFLGAAGRTVLFTAVTVVVEVAVGYVVALALRKPFRGDGIVRTIALIPVVLTPVAVAMAWMLILDSGIGLAPRILELVGISGHQFLSDPSAALGWLMVIDVWQWTPMMVLILLAGLTALPEEPFEAAEVDGASPLQRFFHITVPLMLPVMFSAIMLRLVDSLKTFDIIYATTKGGPGFATETLNTYAFVQAFEYTNFGSSASVVVGFILIVVAITASLAIVQNRAEAILR</sequence>
<dbReference type="Pfam" id="PF00528">
    <property type="entry name" value="BPD_transp_1"/>
    <property type="match status" value="1"/>
</dbReference>
<comment type="similarity">
    <text evidence="5">Belongs to the binding-protein-dependent transport system permease family.</text>
</comment>
<name>A0ABV6R5U0_9MICO</name>
<evidence type="ECO:0000256" key="1">
    <source>
        <dbReference type="ARBA" id="ARBA00004141"/>
    </source>
</evidence>
<keyword evidence="2 5" id="KW-0812">Transmembrane</keyword>
<feature type="transmembrane region" description="Helical" evidence="5">
    <location>
        <begin position="119"/>
        <end position="139"/>
    </location>
</feature>
<dbReference type="PANTHER" id="PTHR43759:SF1">
    <property type="entry name" value="GLUCOSE IMPORT SYSTEM PERMEASE PROTEIN GLCT"/>
    <property type="match status" value="1"/>
</dbReference>
<dbReference type="PROSITE" id="PS50928">
    <property type="entry name" value="ABC_TM1"/>
    <property type="match status" value="1"/>
</dbReference>
<dbReference type="CDD" id="cd06261">
    <property type="entry name" value="TM_PBP2"/>
    <property type="match status" value="1"/>
</dbReference>
<evidence type="ECO:0000256" key="5">
    <source>
        <dbReference type="RuleBase" id="RU363032"/>
    </source>
</evidence>
<feature type="domain" description="ABC transmembrane type-1" evidence="6">
    <location>
        <begin position="82"/>
        <end position="296"/>
    </location>
</feature>
<feature type="transmembrane region" description="Helical" evidence="5">
    <location>
        <begin position="277"/>
        <end position="297"/>
    </location>
</feature>
<accession>A0ABV6R5U0</accession>
<keyword evidence="3 5" id="KW-1133">Transmembrane helix</keyword>
<dbReference type="InterPro" id="IPR052730">
    <property type="entry name" value="Sugar_ABC_transporter"/>
</dbReference>
<gene>
    <name evidence="7" type="ORF">ACFFF6_00120</name>
</gene>
<dbReference type="SUPFAM" id="SSF161098">
    <property type="entry name" value="MetI-like"/>
    <property type="match status" value="1"/>
</dbReference>
<feature type="transmembrane region" description="Helical" evidence="5">
    <location>
        <begin position="177"/>
        <end position="195"/>
    </location>
</feature>
<evidence type="ECO:0000256" key="4">
    <source>
        <dbReference type="ARBA" id="ARBA00023136"/>
    </source>
</evidence>
<evidence type="ECO:0000313" key="8">
    <source>
        <dbReference type="Proteomes" id="UP001589793"/>
    </source>
</evidence>
<dbReference type="EMBL" id="JBHLSV010000001">
    <property type="protein sequence ID" value="MFC0672351.1"/>
    <property type="molecule type" value="Genomic_DNA"/>
</dbReference>
<evidence type="ECO:0000256" key="3">
    <source>
        <dbReference type="ARBA" id="ARBA00022989"/>
    </source>
</evidence>
<evidence type="ECO:0000313" key="7">
    <source>
        <dbReference type="EMBL" id="MFC0672351.1"/>
    </source>
</evidence>
<proteinExistence type="inferred from homology"/>
<protein>
    <submittedName>
        <fullName evidence="7">Carbohydrate ABC transporter permease</fullName>
    </submittedName>
</protein>
<feature type="transmembrane region" description="Helical" evidence="5">
    <location>
        <begin position="86"/>
        <end position="107"/>
    </location>
</feature>
<keyword evidence="4 5" id="KW-0472">Membrane</keyword>
<comment type="subcellular location">
    <subcellularLocation>
        <location evidence="5">Cell membrane</location>
        <topology evidence="5">Multi-pass membrane protein</topology>
    </subcellularLocation>
    <subcellularLocation>
        <location evidence="1">Membrane</location>
        <topology evidence="1">Multi-pass membrane protein</topology>
    </subcellularLocation>
</comment>
<keyword evidence="5" id="KW-0813">Transport</keyword>
<dbReference type="InterPro" id="IPR000515">
    <property type="entry name" value="MetI-like"/>
</dbReference>
<dbReference type="Proteomes" id="UP001589793">
    <property type="component" value="Unassembled WGS sequence"/>
</dbReference>
<feature type="transmembrane region" description="Helical" evidence="5">
    <location>
        <begin position="215"/>
        <end position="235"/>
    </location>
</feature>
<organism evidence="7 8">
    <name type="scientific">Brachybacterium hainanense</name>
    <dbReference type="NCBI Taxonomy" id="1541174"/>
    <lineage>
        <taxon>Bacteria</taxon>
        <taxon>Bacillati</taxon>
        <taxon>Actinomycetota</taxon>
        <taxon>Actinomycetes</taxon>
        <taxon>Micrococcales</taxon>
        <taxon>Dermabacteraceae</taxon>
        <taxon>Brachybacterium</taxon>
    </lineage>
</organism>